<keyword evidence="2" id="KW-1185">Reference proteome</keyword>
<dbReference type="EnsemblPlants" id="AUR62025031-RA">
    <property type="protein sequence ID" value="AUR62025031-RA:cds"/>
    <property type="gene ID" value="AUR62025031"/>
</dbReference>
<reference evidence="1" key="2">
    <citation type="submission" date="2021-03" db="UniProtKB">
        <authorList>
            <consortium name="EnsemblPlants"/>
        </authorList>
    </citation>
    <scope>IDENTIFICATION</scope>
</reference>
<sequence>MDTICDLCDSGVQEDAMHLFLLYSLAKHTWETAHASFVYNYSALLSIQEWVQKLILVFCRLGWVVRRIWRGFLWAKWIAPLPTIAIDGSWHKDTGRYGIGWTATLPTTNELEVGGGFGVTDSALLAEALACVSAVQWAIDNSFFEHFGLHGL</sequence>
<accession>A0A803M805</accession>
<organism evidence="1 2">
    <name type="scientific">Chenopodium quinoa</name>
    <name type="common">Quinoa</name>
    <dbReference type="NCBI Taxonomy" id="63459"/>
    <lineage>
        <taxon>Eukaryota</taxon>
        <taxon>Viridiplantae</taxon>
        <taxon>Streptophyta</taxon>
        <taxon>Embryophyta</taxon>
        <taxon>Tracheophyta</taxon>
        <taxon>Spermatophyta</taxon>
        <taxon>Magnoliopsida</taxon>
        <taxon>eudicotyledons</taxon>
        <taxon>Gunneridae</taxon>
        <taxon>Pentapetalae</taxon>
        <taxon>Caryophyllales</taxon>
        <taxon>Chenopodiaceae</taxon>
        <taxon>Chenopodioideae</taxon>
        <taxon>Atripliceae</taxon>
        <taxon>Chenopodium</taxon>
    </lineage>
</organism>
<evidence type="ECO:0008006" key="3">
    <source>
        <dbReference type="Google" id="ProtNLM"/>
    </source>
</evidence>
<proteinExistence type="predicted"/>
<dbReference type="Gramene" id="AUR62025031-RA">
    <property type="protein sequence ID" value="AUR62025031-RA:cds"/>
    <property type="gene ID" value="AUR62025031"/>
</dbReference>
<evidence type="ECO:0000313" key="2">
    <source>
        <dbReference type="Proteomes" id="UP000596660"/>
    </source>
</evidence>
<protein>
    <recommendedName>
        <fullName evidence="3">RNase H type-1 domain-containing protein</fullName>
    </recommendedName>
</protein>
<evidence type="ECO:0000313" key="1">
    <source>
        <dbReference type="EnsemblPlants" id="AUR62025031-RA:cds"/>
    </source>
</evidence>
<dbReference type="Proteomes" id="UP000596660">
    <property type="component" value="Unplaced"/>
</dbReference>
<reference evidence="1" key="1">
    <citation type="journal article" date="2017" name="Nature">
        <title>The genome of Chenopodium quinoa.</title>
        <authorList>
            <person name="Jarvis D.E."/>
            <person name="Ho Y.S."/>
            <person name="Lightfoot D.J."/>
            <person name="Schmoeckel S.M."/>
            <person name="Li B."/>
            <person name="Borm T.J.A."/>
            <person name="Ohyanagi H."/>
            <person name="Mineta K."/>
            <person name="Michell C.T."/>
            <person name="Saber N."/>
            <person name="Kharbatia N.M."/>
            <person name="Rupper R.R."/>
            <person name="Sharp A.R."/>
            <person name="Dally N."/>
            <person name="Boughton B.A."/>
            <person name="Woo Y.H."/>
            <person name="Gao G."/>
            <person name="Schijlen E.G.W.M."/>
            <person name="Guo X."/>
            <person name="Momin A.A."/>
            <person name="Negrao S."/>
            <person name="Al-Babili S."/>
            <person name="Gehring C."/>
            <person name="Roessner U."/>
            <person name="Jung C."/>
            <person name="Murphy K."/>
            <person name="Arold S.T."/>
            <person name="Gojobori T."/>
            <person name="van der Linden C.G."/>
            <person name="van Loo E.N."/>
            <person name="Jellen E.N."/>
            <person name="Maughan P.J."/>
            <person name="Tester M."/>
        </authorList>
    </citation>
    <scope>NUCLEOTIDE SEQUENCE [LARGE SCALE GENOMIC DNA]</scope>
    <source>
        <strain evidence="1">cv. PI 614886</strain>
    </source>
</reference>
<dbReference type="AlphaFoldDB" id="A0A803M805"/>
<name>A0A803M805_CHEQI</name>